<evidence type="ECO:0000313" key="2">
    <source>
        <dbReference type="Proteomes" id="UP001152562"/>
    </source>
</evidence>
<protein>
    <submittedName>
        <fullName evidence="1">Uncharacterized protein</fullName>
    </submittedName>
</protein>
<evidence type="ECO:0000313" key="1">
    <source>
        <dbReference type="EMBL" id="CAH4034220.1"/>
    </source>
</evidence>
<reference evidence="1" key="1">
    <citation type="submission" date="2022-05" db="EMBL/GenBank/DDBJ databases">
        <authorList>
            <person name="Okamura Y."/>
        </authorList>
    </citation>
    <scope>NUCLEOTIDE SEQUENCE</scope>
</reference>
<sequence length="113" mass="13019">MEDILCVIKETDPELVPIFVARDLQRLPPVTFDHVDATRLLRDIIKLQDNVLFIKENYATKEMVLNQASEISGNKKREATLQDSFDCNSDPIGLSHISRISNRINGYRSYFLH</sequence>
<dbReference type="AlphaFoldDB" id="A0A9P0XFD7"/>
<name>A0A9P0XFD7_PIEBR</name>
<dbReference type="Proteomes" id="UP001152562">
    <property type="component" value="Unassembled WGS sequence"/>
</dbReference>
<proteinExistence type="predicted"/>
<accession>A0A9P0XFD7</accession>
<comment type="caution">
    <text evidence="1">The sequence shown here is derived from an EMBL/GenBank/DDBJ whole genome shotgun (WGS) entry which is preliminary data.</text>
</comment>
<keyword evidence="2" id="KW-1185">Reference proteome</keyword>
<organism evidence="1 2">
    <name type="scientific">Pieris brassicae</name>
    <name type="common">White butterfly</name>
    <name type="synonym">Large white butterfly</name>
    <dbReference type="NCBI Taxonomy" id="7116"/>
    <lineage>
        <taxon>Eukaryota</taxon>
        <taxon>Metazoa</taxon>
        <taxon>Ecdysozoa</taxon>
        <taxon>Arthropoda</taxon>
        <taxon>Hexapoda</taxon>
        <taxon>Insecta</taxon>
        <taxon>Pterygota</taxon>
        <taxon>Neoptera</taxon>
        <taxon>Endopterygota</taxon>
        <taxon>Lepidoptera</taxon>
        <taxon>Glossata</taxon>
        <taxon>Ditrysia</taxon>
        <taxon>Papilionoidea</taxon>
        <taxon>Pieridae</taxon>
        <taxon>Pierinae</taxon>
        <taxon>Pieris</taxon>
    </lineage>
</organism>
<dbReference type="EMBL" id="CALOZG010000040">
    <property type="protein sequence ID" value="CAH4034220.1"/>
    <property type="molecule type" value="Genomic_DNA"/>
</dbReference>
<gene>
    <name evidence="1" type="ORF">PIBRA_LOCUS10424</name>
</gene>